<dbReference type="Gene3D" id="2.130.10.10">
    <property type="entry name" value="YVTN repeat-like/Quinoprotein amine dehydrogenase"/>
    <property type="match status" value="1"/>
</dbReference>
<evidence type="ECO:0000259" key="8">
    <source>
        <dbReference type="Pfam" id="PF21289"/>
    </source>
</evidence>
<dbReference type="InterPro" id="IPR044938">
    <property type="entry name" value="EDC4_C_sf"/>
</dbReference>
<dbReference type="SUPFAM" id="SSF50978">
    <property type="entry name" value="WD40 repeat-like"/>
    <property type="match status" value="1"/>
</dbReference>
<evidence type="ECO:0000256" key="6">
    <source>
        <dbReference type="SAM" id="Coils"/>
    </source>
</evidence>
<dbReference type="GO" id="GO:0000932">
    <property type="term" value="C:P-body"/>
    <property type="evidence" value="ECO:0007669"/>
    <property type="project" value="UniProtKB-SubCell"/>
</dbReference>
<evidence type="ECO:0000256" key="3">
    <source>
        <dbReference type="ARBA" id="ARBA00022490"/>
    </source>
</evidence>
<dbReference type="InterPro" id="IPR045152">
    <property type="entry name" value="EDC4-like"/>
</dbReference>
<sequence>MAQSGTFLRHLTKASLINVNLSCDTLISFGSSASDSAATVRWYPNVERTLLISTKYNIYLVQLDKLSGKDPVDLTATDSVDGIAKISPGQEIKSCTFSPDGSVIAIAFGTSISLWSLESLTEVHSIRSSPGDGNASEYSSIAFVPLPNGPARYILAGKQCNLVLQLWDLEGSRVEPVQELEFKCQSVDTSASFNAILFEPKVPSLLVANSSREAVFVITLQAGAGADVGEPNRSSSHESDADLCKRVASHNNMPDTTDNLSIAFQHISEILVKDPTISLAWTPTISKTDKFDFYALQETVVRLYHLPYNVIQPKDWQMAPVIEVEDASANVATVSLAQKSDSVHEETGPESTEHLIEAGTTSDVIASVERLKERRLSEHSATLKDGQTRADDDPLKEKLALNKNKTLKQVLGIRTPTPIVSPLVGPETDAQQASVPDISSGNEEEELMESAPVRSVDVSSSSSVADESLLATSKPVNGSKEVKQGRHRGNNENGAILEARVKSPTVNSPVLPQEGESLAENSHSQVEGAVLAKNLRKLEREILAGVDKIVQREMQQHRKQLAHERQANQNAENQRQQTLLRYVCSTLNNNTQKVLEQIIKQEIQNSVLPAISELANIQVEKAFGNQSTEKIAKTVALHVQKSLPTLKGDSKLSREAMDSITDSIQLAVFPAVDNAFRKMSADLEKRLLAKLEPLQQQQAQMTNLLQIMAQMQGSIEDMKRQLQEMQRNSGLVTSQPQPLHPRTPFNPNLTFAEPMMPPHLVAVNQEVDQAAMAGDWEEAFLKALQTADQAVIIRLCSKCDPGVVFGGNCQLSQPVLLSLLHHLSLDLGQQTDLRLTWMIDVLQALNPQDLEIAQPYAIVLPSVLQRVDEVQQQLSTQPGQEMTRQKMMYLAAIVRQRL</sequence>
<feature type="compositionally biased region" description="Polar residues" evidence="7">
    <location>
        <begin position="429"/>
        <end position="441"/>
    </location>
</feature>
<keyword evidence="6" id="KW-0175">Coiled coil</keyword>
<dbReference type="OrthoDB" id="21128at2759"/>
<organism evidence="9 10">
    <name type="scientific">Bifiguratus adelaidae</name>
    <dbReference type="NCBI Taxonomy" id="1938954"/>
    <lineage>
        <taxon>Eukaryota</taxon>
        <taxon>Fungi</taxon>
        <taxon>Fungi incertae sedis</taxon>
        <taxon>Mucoromycota</taxon>
        <taxon>Mucoromycotina</taxon>
        <taxon>Endogonomycetes</taxon>
        <taxon>Endogonales</taxon>
        <taxon>Endogonales incertae sedis</taxon>
        <taxon>Bifiguratus</taxon>
    </lineage>
</organism>
<keyword evidence="5" id="KW-0677">Repeat</keyword>
<feature type="compositionally biased region" description="Low complexity" evidence="7">
    <location>
        <begin position="450"/>
        <end position="468"/>
    </location>
</feature>
<evidence type="ECO:0000256" key="5">
    <source>
        <dbReference type="ARBA" id="ARBA00022737"/>
    </source>
</evidence>
<dbReference type="InterPro" id="IPR049404">
    <property type="entry name" value="EDC4_C"/>
</dbReference>
<feature type="coiled-coil region" evidence="6">
    <location>
        <begin position="554"/>
        <end position="581"/>
    </location>
</feature>
<dbReference type="PANTHER" id="PTHR15598">
    <property type="entry name" value="ENHANCER OF MRNA-DECAPPING PROTEIN 4"/>
    <property type="match status" value="1"/>
</dbReference>
<proteinExistence type="inferred from homology"/>
<dbReference type="Pfam" id="PF21289">
    <property type="entry name" value="EDC4_C"/>
    <property type="match status" value="1"/>
</dbReference>
<name>A0A261Y766_9FUNG</name>
<feature type="region of interest" description="Disordered" evidence="7">
    <location>
        <begin position="417"/>
        <end position="523"/>
    </location>
</feature>
<evidence type="ECO:0000256" key="7">
    <source>
        <dbReference type="SAM" id="MobiDB-lite"/>
    </source>
</evidence>
<evidence type="ECO:0000256" key="2">
    <source>
        <dbReference type="ARBA" id="ARBA00009639"/>
    </source>
</evidence>
<keyword evidence="4" id="KW-0853">WD repeat</keyword>
<comment type="caution">
    <text evidence="9">The sequence shown here is derived from an EMBL/GenBank/DDBJ whole genome shotgun (WGS) entry which is preliminary data.</text>
</comment>
<dbReference type="InterPro" id="IPR015943">
    <property type="entry name" value="WD40/YVTN_repeat-like_dom_sf"/>
</dbReference>
<gene>
    <name evidence="9" type="ORF">BZG36_00552</name>
</gene>
<feature type="coiled-coil region" evidence="6">
    <location>
        <begin position="701"/>
        <end position="735"/>
    </location>
</feature>
<evidence type="ECO:0000313" key="9">
    <source>
        <dbReference type="EMBL" id="OZJ06439.1"/>
    </source>
</evidence>
<evidence type="ECO:0000313" key="10">
    <source>
        <dbReference type="Proteomes" id="UP000242875"/>
    </source>
</evidence>
<reference evidence="9 10" key="1">
    <citation type="journal article" date="2017" name="Mycologia">
        <title>Bifiguratus adelaidae, gen. et sp. nov., a new member of Mucoromycotina in endophytic and soil-dwelling habitats.</title>
        <authorList>
            <person name="Torres-Cruz T.J."/>
            <person name="Billingsley Tobias T.L."/>
            <person name="Almatruk M."/>
            <person name="Hesse C."/>
            <person name="Kuske C.R."/>
            <person name="Desiro A."/>
            <person name="Benucci G.M."/>
            <person name="Bonito G."/>
            <person name="Stajich J.E."/>
            <person name="Dunlap C."/>
            <person name="Arnold A.E."/>
            <person name="Porras-Alfaro A."/>
        </authorList>
    </citation>
    <scope>NUCLEOTIDE SEQUENCE [LARGE SCALE GENOMIC DNA]</scope>
    <source>
        <strain evidence="9 10">AZ0501</strain>
    </source>
</reference>
<dbReference type="InterPro" id="IPR036322">
    <property type="entry name" value="WD40_repeat_dom_sf"/>
</dbReference>
<keyword evidence="3" id="KW-0963">Cytoplasm</keyword>
<dbReference type="AlphaFoldDB" id="A0A261Y766"/>
<evidence type="ECO:0000256" key="1">
    <source>
        <dbReference type="ARBA" id="ARBA00004201"/>
    </source>
</evidence>
<dbReference type="EMBL" id="MVBO01000003">
    <property type="protein sequence ID" value="OZJ06439.1"/>
    <property type="molecule type" value="Genomic_DNA"/>
</dbReference>
<dbReference type="GO" id="GO:0031087">
    <property type="term" value="P:deadenylation-independent decapping of nuclear-transcribed mRNA"/>
    <property type="evidence" value="ECO:0007669"/>
    <property type="project" value="InterPro"/>
</dbReference>
<evidence type="ECO:0000256" key="4">
    <source>
        <dbReference type="ARBA" id="ARBA00022574"/>
    </source>
</evidence>
<dbReference type="Proteomes" id="UP000242875">
    <property type="component" value="Unassembled WGS sequence"/>
</dbReference>
<dbReference type="PANTHER" id="PTHR15598:SF5">
    <property type="entry name" value="ENHANCER OF MRNA-DECAPPING PROTEIN 4"/>
    <property type="match status" value="1"/>
</dbReference>
<dbReference type="Gene3D" id="1.10.220.100">
    <property type="entry name" value="conserved c-terminal region of ge- 1"/>
    <property type="match status" value="1"/>
</dbReference>
<comment type="subcellular location">
    <subcellularLocation>
        <location evidence="1">Cytoplasm</location>
        <location evidence="1">P-body</location>
    </subcellularLocation>
</comment>
<accession>A0A261Y766</accession>
<keyword evidence="10" id="KW-1185">Reference proteome</keyword>
<feature type="domain" description="Enhancer of mRNA-decapping protein 4 C-terminal" evidence="8">
    <location>
        <begin position="769"/>
        <end position="885"/>
    </location>
</feature>
<comment type="similarity">
    <text evidence="2">Belongs to the WD repeat EDC4 family.</text>
</comment>
<protein>
    <recommendedName>
        <fullName evidence="8">Enhancer of mRNA-decapping protein 4 C-terminal domain-containing protein</fullName>
    </recommendedName>
</protein>